<keyword evidence="1" id="KW-0732">Signal</keyword>
<dbReference type="EMBL" id="CP013189">
    <property type="protein sequence ID" value="ALO47404.1"/>
    <property type="molecule type" value="Genomic_DNA"/>
</dbReference>
<organism evidence="2 3">
    <name type="scientific">Pseudohongiella spirulinae</name>
    <dbReference type="NCBI Taxonomy" id="1249552"/>
    <lineage>
        <taxon>Bacteria</taxon>
        <taxon>Pseudomonadati</taxon>
        <taxon>Pseudomonadota</taxon>
        <taxon>Gammaproteobacteria</taxon>
        <taxon>Pseudomonadales</taxon>
        <taxon>Pseudohongiellaceae</taxon>
        <taxon>Pseudohongiella</taxon>
    </lineage>
</organism>
<sequence length="353" mass="39340" precursor="true">MTRFWAGRATPMLSSVLFISTLAAAGALTAEAPAGGRIGYVLTHKAWVIYEDDGLEIQCPQGLNASGVREQFAELFPMDGEREWTVQETRLMREGRMWHPEISEESFPYYEAQGEVAYGMNLDGRVDSDDFRSPEGVEGIDNQLQRAIGCTPGWRSDGQFVHFESLFAVGHNYNRWMIEITGVDDLMNDDEVIVTTYRGLDDLFTDATGEGFVAGGSQRVDVRWGQSFISEARGKIVDGVLTTEPIKKAKVPWAMRFVGHYDVFDFQLRLDLTPTEAKGIFAGYVGVDNWTNRLNRNWGAHHQSYGAVSAASEYRALRRLADAYPDPETGANTAISGAAEIFLTQVYIIHPDK</sequence>
<accession>A0A0S2KGE2</accession>
<feature type="chain" id="PRO_5006601588" evidence="1">
    <location>
        <begin position="26"/>
        <end position="353"/>
    </location>
</feature>
<gene>
    <name evidence="2" type="ORF">PS2015_2772</name>
</gene>
<name>A0A0S2KGE2_9GAMM</name>
<dbReference type="KEGG" id="pspi:PS2015_2772"/>
<evidence type="ECO:0000313" key="2">
    <source>
        <dbReference type="EMBL" id="ALO47404.1"/>
    </source>
</evidence>
<evidence type="ECO:0000256" key="1">
    <source>
        <dbReference type="SAM" id="SignalP"/>
    </source>
</evidence>
<feature type="signal peptide" evidence="1">
    <location>
        <begin position="1"/>
        <end position="25"/>
    </location>
</feature>
<protein>
    <submittedName>
        <fullName evidence="2">Uncharacterized protein</fullName>
    </submittedName>
</protein>
<keyword evidence="3" id="KW-1185">Reference proteome</keyword>
<evidence type="ECO:0000313" key="3">
    <source>
        <dbReference type="Proteomes" id="UP000065641"/>
    </source>
</evidence>
<dbReference type="RefSeq" id="WP_237113336.1">
    <property type="nucleotide sequence ID" value="NZ_CP013189.1"/>
</dbReference>
<reference evidence="2 3" key="1">
    <citation type="submission" date="2015-11" db="EMBL/GenBank/DDBJ databases">
        <authorList>
            <person name="Zhang Y."/>
            <person name="Guo Z."/>
        </authorList>
    </citation>
    <scope>NUCLEOTIDE SEQUENCE [LARGE SCALE GENOMIC DNA]</scope>
    <source>
        <strain evidence="2 3">KCTC 32221</strain>
    </source>
</reference>
<dbReference type="AlphaFoldDB" id="A0A0S2KGE2"/>
<dbReference type="STRING" id="1249552.PS2015_2772"/>
<dbReference type="Proteomes" id="UP000065641">
    <property type="component" value="Chromosome"/>
</dbReference>
<proteinExistence type="predicted"/>